<reference evidence="2 3" key="1">
    <citation type="submission" date="2018-10" db="EMBL/GenBank/DDBJ databases">
        <title>Pseudomonas leptonychotis sp. nov., isolated from Weddell seals in Antarctica.</title>
        <authorList>
            <person name="Novakova D."/>
            <person name="Svec P."/>
            <person name="Kralova S."/>
            <person name="Kristofova L."/>
            <person name="Zeman M."/>
            <person name="Pantucek R."/>
            <person name="Maslanova I."/>
            <person name="Sedlacek I."/>
        </authorList>
    </citation>
    <scope>NUCLEOTIDE SEQUENCE [LARGE SCALE GENOMIC DNA]</scope>
    <source>
        <strain evidence="2 3">CCM 8849</strain>
    </source>
</reference>
<proteinExistence type="predicted"/>
<organism evidence="2 3">
    <name type="scientific">Pseudomonas leptonychotis</name>
    <dbReference type="NCBI Taxonomy" id="2448482"/>
    <lineage>
        <taxon>Bacteria</taxon>
        <taxon>Pseudomonadati</taxon>
        <taxon>Pseudomonadota</taxon>
        <taxon>Gammaproteobacteria</taxon>
        <taxon>Pseudomonadales</taxon>
        <taxon>Pseudomonadaceae</taxon>
        <taxon>Pseudomonas</taxon>
    </lineage>
</organism>
<gene>
    <name evidence="2" type="ORF">D8779_06030</name>
</gene>
<dbReference type="EMBL" id="RFLV01000001">
    <property type="protein sequence ID" value="TIH10248.1"/>
    <property type="molecule type" value="Genomic_DNA"/>
</dbReference>
<feature type="compositionally biased region" description="Acidic residues" evidence="1">
    <location>
        <begin position="58"/>
        <end position="70"/>
    </location>
</feature>
<evidence type="ECO:0000256" key="1">
    <source>
        <dbReference type="SAM" id="MobiDB-lite"/>
    </source>
</evidence>
<dbReference type="AlphaFoldDB" id="A0A4T2A398"/>
<keyword evidence="3" id="KW-1185">Reference proteome</keyword>
<evidence type="ECO:0000313" key="2">
    <source>
        <dbReference type="EMBL" id="TIH10248.1"/>
    </source>
</evidence>
<comment type="caution">
    <text evidence="2">The sequence shown here is derived from an EMBL/GenBank/DDBJ whole genome shotgun (WGS) entry which is preliminary data.</text>
</comment>
<accession>A0A4T2A398</accession>
<feature type="region of interest" description="Disordered" evidence="1">
    <location>
        <begin position="50"/>
        <end position="80"/>
    </location>
</feature>
<name>A0A4T2A398_9PSED</name>
<sequence length="322" mass="34303">MTEYLVVVGVTGAGLLAATTDVSTLFDNVHRSYSTQSSEMNKVQIYSNPKLQENEVVREDDDGDDGDEIPDTPVPVPEQEYPPYVESVFDEFGNLIGHVKDGYLVDASGEQVATCMRSASGQCSFVDANGNSVFNGATTNTEWVDDDGKPLVLQALTNSAGQVMGFAYLYNGQYHDASSRKRLDPQPSGLTAVQTRPVISYDENGKAFSSGHAINGLIYSESSILSPASKDFSTAMVASGELVGVVYQTAPSATWSQYKPCLVVPLGWSNNFSSGATLSAGEAANFNNPQPGTSYINSEAASCQGRSTVTLDSSTSNWTLSK</sequence>
<dbReference type="Proteomes" id="UP000307541">
    <property type="component" value="Unassembled WGS sequence"/>
</dbReference>
<protein>
    <submittedName>
        <fullName evidence="2">Uncharacterized protein</fullName>
    </submittedName>
</protein>
<evidence type="ECO:0000313" key="3">
    <source>
        <dbReference type="Proteomes" id="UP000307541"/>
    </source>
</evidence>